<reference evidence="1 2" key="1">
    <citation type="submission" date="2019-03" db="EMBL/GenBank/DDBJ databases">
        <title>The complete genome sequence of Neokomagataea sp. Jb2 NBRC113641.</title>
        <authorList>
            <person name="Chua K.-O."/>
            <person name="Chan K.-G."/>
            <person name="See-Too W.-S."/>
        </authorList>
    </citation>
    <scope>NUCLEOTIDE SEQUENCE [LARGE SCALE GENOMIC DNA]</scope>
    <source>
        <strain evidence="1 2">Jb2</strain>
    </source>
</reference>
<dbReference type="Proteomes" id="UP000315037">
    <property type="component" value="Unassembled WGS sequence"/>
</dbReference>
<sequence length="226" mass="24955">MNGTITVKMKPLLALPAIRQTSLVQFSCLRSVWKHSVSLAFGLFGVGLFSQSCLAATAPMTRLGSRPAEEAPVQAAVFQDWKLACQQQTGPDKTVRCVVSQRLLNQRTHQQIVRISFQPLAHQVNGQVMLPFGLALLKGLDLRMNTDPVGQNYPFTTCRANGCIVPLDLDDTQMRNFQQARQVQLSFQLLNGREITVPISMRGFDEAWKRAQTLTGQASQTDASAP</sequence>
<evidence type="ECO:0000313" key="1">
    <source>
        <dbReference type="EMBL" id="TPW34057.1"/>
    </source>
</evidence>
<name>A0A506UL24_9PROT</name>
<protein>
    <recommendedName>
        <fullName evidence="3">Invasion associated locus B family protein</fullName>
    </recommendedName>
</protein>
<dbReference type="InterPro" id="IPR010642">
    <property type="entry name" value="Invasion_prot_B"/>
</dbReference>
<dbReference type="Gene3D" id="2.60.40.1880">
    <property type="entry name" value="Invasion associated locus B (IalB) protein"/>
    <property type="match status" value="1"/>
</dbReference>
<evidence type="ECO:0000313" key="2">
    <source>
        <dbReference type="Proteomes" id="UP000315037"/>
    </source>
</evidence>
<dbReference type="InterPro" id="IPR038696">
    <property type="entry name" value="IalB_sf"/>
</dbReference>
<dbReference type="EMBL" id="SORZ01000002">
    <property type="protein sequence ID" value="TPW34057.1"/>
    <property type="molecule type" value="Genomic_DNA"/>
</dbReference>
<accession>A0A506UL24</accession>
<gene>
    <name evidence="1" type="ORF">E3202_05775</name>
</gene>
<organism evidence="1 2">
    <name type="scientific">Oecophyllibacter saccharovorans</name>
    <dbReference type="NCBI Taxonomy" id="2558360"/>
    <lineage>
        <taxon>Bacteria</taxon>
        <taxon>Pseudomonadati</taxon>
        <taxon>Pseudomonadota</taxon>
        <taxon>Alphaproteobacteria</taxon>
        <taxon>Acetobacterales</taxon>
        <taxon>Acetobacteraceae</taxon>
        <taxon>Oecophyllibacter</taxon>
    </lineage>
</organism>
<proteinExistence type="predicted"/>
<comment type="caution">
    <text evidence="1">The sequence shown here is derived from an EMBL/GenBank/DDBJ whole genome shotgun (WGS) entry which is preliminary data.</text>
</comment>
<dbReference type="Pfam" id="PF06776">
    <property type="entry name" value="IalB"/>
    <property type="match status" value="1"/>
</dbReference>
<dbReference type="AlphaFoldDB" id="A0A506UL24"/>
<keyword evidence="2" id="KW-1185">Reference proteome</keyword>
<evidence type="ECO:0008006" key="3">
    <source>
        <dbReference type="Google" id="ProtNLM"/>
    </source>
</evidence>